<keyword evidence="1" id="KW-0689">Ribosomal protein</keyword>
<keyword evidence="2" id="KW-1185">Reference proteome</keyword>
<protein>
    <submittedName>
        <fullName evidence="1">40S ribosomal protein S20-1</fullName>
    </submittedName>
</protein>
<dbReference type="InterPro" id="IPR036838">
    <property type="entry name" value="Ribosomal_uS10_dom_sf"/>
</dbReference>
<dbReference type="AlphaFoldDB" id="A0A6A1WFW5"/>
<accession>A0A6A1WFW5</accession>
<organism evidence="1 2">
    <name type="scientific">Morella rubra</name>
    <name type="common">Chinese bayberry</name>
    <dbReference type="NCBI Taxonomy" id="262757"/>
    <lineage>
        <taxon>Eukaryota</taxon>
        <taxon>Viridiplantae</taxon>
        <taxon>Streptophyta</taxon>
        <taxon>Embryophyta</taxon>
        <taxon>Tracheophyta</taxon>
        <taxon>Spermatophyta</taxon>
        <taxon>Magnoliopsida</taxon>
        <taxon>eudicotyledons</taxon>
        <taxon>Gunneridae</taxon>
        <taxon>Pentapetalae</taxon>
        <taxon>rosids</taxon>
        <taxon>fabids</taxon>
        <taxon>Fagales</taxon>
        <taxon>Myricaceae</taxon>
        <taxon>Morella</taxon>
    </lineage>
</organism>
<dbReference type="OrthoDB" id="10248551at2759"/>
<gene>
    <name evidence="1" type="ORF">CJ030_MR2G016652</name>
</gene>
<comment type="caution">
    <text evidence="1">The sequence shown here is derived from an EMBL/GenBank/DDBJ whole genome shotgun (WGS) entry which is preliminary data.</text>
</comment>
<name>A0A6A1WFW5_9ROSI</name>
<sequence length="106" mass="12345">MVSATVKPGKTGLEEPQEQINRIRITLSSKNVKNIEKSTPFVCHCCSEHRTNTWDRFELRVHKRVISWIASKIVTSPIFFVQKPCLKKMHLTCYRVLTCISSHDRF</sequence>
<dbReference type="Proteomes" id="UP000516437">
    <property type="component" value="Chromosome 2"/>
</dbReference>
<evidence type="ECO:0000313" key="2">
    <source>
        <dbReference type="Proteomes" id="UP000516437"/>
    </source>
</evidence>
<reference evidence="1 2" key="1">
    <citation type="journal article" date="2019" name="Plant Biotechnol. J.">
        <title>The red bayberry genome and genetic basis of sex determination.</title>
        <authorList>
            <person name="Jia H.M."/>
            <person name="Jia H.J."/>
            <person name="Cai Q.L."/>
            <person name="Wang Y."/>
            <person name="Zhao H.B."/>
            <person name="Yang W.F."/>
            <person name="Wang G.Y."/>
            <person name="Li Y.H."/>
            <person name="Zhan D.L."/>
            <person name="Shen Y.T."/>
            <person name="Niu Q.F."/>
            <person name="Chang L."/>
            <person name="Qiu J."/>
            <person name="Zhao L."/>
            <person name="Xie H.B."/>
            <person name="Fu W.Y."/>
            <person name="Jin J."/>
            <person name="Li X.W."/>
            <person name="Jiao Y."/>
            <person name="Zhou C.C."/>
            <person name="Tu T."/>
            <person name="Chai C.Y."/>
            <person name="Gao J.L."/>
            <person name="Fan L.J."/>
            <person name="van de Weg E."/>
            <person name="Wang J.Y."/>
            <person name="Gao Z.S."/>
        </authorList>
    </citation>
    <scope>NUCLEOTIDE SEQUENCE [LARGE SCALE GENOMIC DNA]</scope>
    <source>
        <tissue evidence="1">Leaves</tissue>
    </source>
</reference>
<dbReference type="EMBL" id="RXIC02000020">
    <property type="protein sequence ID" value="KAB1223763.1"/>
    <property type="molecule type" value="Genomic_DNA"/>
</dbReference>
<proteinExistence type="predicted"/>
<keyword evidence="1" id="KW-0687">Ribonucleoprotein</keyword>
<dbReference type="GO" id="GO:0005840">
    <property type="term" value="C:ribosome"/>
    <property type="evidence" value="ECO:0007669"/>
    <property type="project" value="UniProtKB-KW"/>
</dbReference>
<evidence type="ECO:0000313" key="1">
    <source>
        <dbReference type="EMBL" id="KAB1223763.1"/>
    </source>
</evidence>
<dbReference type="SUPFAM" id="SSF54999">
    <property type="entry name" value="Ribosomal protein S10"/>
    <property type="match status" value="1"/>
</dbReference>